<reference evidence="1 2" key="1">
    <citation type="submission" date="2019-12" db="EMBL/GenBank/DDBJ databases">
        <title>Nocardia sp. nov. ET3-3 isolated from soil.</title>
        <authorList>
            <person name="Kanchanasin P."/>
            <person name="Tanasupawat S."/>
            <person name="Yuki M."/>
            <person name="Kudo T."/>
        </authorList>
    </citation>
    <scope>NUCLEOTIDE SEQUENCE [LARGE SCALE GENOMIC DNA]</scope>
    <source>
        <strain evidence="1 2">ET3-3</strain>
    </source>
</reference>
<protein>
    <submittedName>
        <fullName evidence="1">Type II toxin-antitoxin system VapB family antitoxin</fullName>
    </submittedName>
</protein>
<evidence type="ECO:0000313" key="1">
    <source>
        <dbReference type="EMBL" id="MVU76260.1"/>
    </source>
</evidence>
<gene>
    <name evidence="1" type="ORF">GPX89_03265</name>
</gene>
<dbReference type="EMBL" id="WRPP01000001">
    <property type="protein sequence ID" value="MVU76260.1"/>
    <property type="molecule type" value="Genomic_DNA"/>
</dbReference>
<dbReference type="Proteomes" id="UP000466794">
    <property type="component" value="Unassembled WGS sequence"/>
</dbReference>
<name>A0A7K1UPJ4_9NOCA</name>
<dbReference type="AlphaFoldDB" id="A0A7K1UPJ4"/>
<dbReference type="InterPro" id="IPR019239">
    <property type="entry name" value="VapB_antitoxin"/>
</dbReference>
<keyword evidence="2" id="KW-1185">Reference proteome</keyword>
<evidence type="ECO:0000313" key="2">
    <source>
        <dbReference type="Proteomes" id="UP000466794"/>
    </source>
</evidence>
<proteinExistence type="predicted"/>
<organism evidence="1 2">
    <name type="scientific">Nocardia terrae</name>
    <dbReference type="NCBI Taxonomy" id="2675851"/>
    <lineage>
        <taxon>Bacteria</taxon>
        <taxon>Bacillati</taxon>
        <taxon>Actinomycetota</taxon>
        <taxon>Actinomycetes</taxon>
        <taxon>Mycobacteriales</taxon>
        <taxon>Nocardiaceae</taxon>
        <taxon>Nocardia</taxon>
    </lineage>
</organism>
<comment type="caution">
    <text evidence="1">The sequence shown here is derived from an EMBL/GenBank/DDBJ whole genome shotgun (WGS) entry which is preliminary data.</text>
</comment>
<dbReference type="Pfam" id="PF09957">
    <property type="entry name" value="VapB_antitoxin"/>
    <property type="match status" value="1"/>
</dbReference>
<sequence>MTVTQIDLDDDALVEAMRLMGTKTKKDTVNQALRDYISRVRRVEAAQRLFERGQRGEFDRAAAAYEAEKAARREVFGE</sequence>
<accession>A0A7K1UPJ4</accession>